<feature type="transmembrane region" description="Helical" evidence="5">
    <location>
        <begin position="263"/>
        <end position="283"/>
    </location>
</feature>
<evidence type="ECO:0000313" key="7">
    <source>
        <dbReference type="Proteomes" id="UP001342418"/>
    </source>
</evidence>
<keyword evidence="3 5" id="KW-1133">Transmembrane helix</keyword>
<proteinExistence type="predicted"/>
<evidence type="ECO:0000256" key="3">
    <source>
        <dbReference type="ARBA" id="ARBA00022989"/>
    </source>
</evidence>
<evidence type="ECO:0000256" key="5">
    <source>
        <dbReference type="SAM" id="Phobius"/>
    </source>
</evidence>
<dbReference type="InterPro" id="IPR038770">
    <property type="entry name" value="Na+/solute_symporter_sf"/>
</dbReference>
<accession>A0ABY5MG81</accession>
<evidence type="ECO:0000256" key="4">
    <source>
        <dbReference type="ARBA" id="ARBA00023136"/>
    </source>
</evidence>
<reference evidence="6 7" key="1">
    <citation type="submission" date="2018-07" db="EMBL/GenBank/DDBJ databases">
        <title>Genome sequence of Nitratireductor thuwali#1536.</title>
        <authorList>
            <person name="Michoud G."/>
            <person name="Merlino G."/>
            <person name="Sefrji F.O."/>
            <person name="Daffonchio D."/>
        </authorList>
    </citation>
    <scope>NUCLEOTIDE SEQUENCE [LARGE SCALE GENOMIC DNA]</scope>
    <source>
        <strain evidence="7">Nit1536</strain>
    </source>
</reference>
<comment type="subcellular location">
    <subcellularLocation>
        <location evidence="1">Membrane</location>
        <topology evidence="1">Multi-pass membrane protein</topology>
    </subcellularLocation>
</comment>
<dbReference type="PANTHER" id="PTHR10361">
    <property type="entry name" value="SODIUM-BILE ACID COTRANSPORTER"/>
    <property type="match status" value="1"/>
</dbReference>
<dbReference type="PANTHER" id="PTHR10361:SF24">
    <property type="entry name" value="P3 PROTEIN"/>
    <property type="match status" value="1"/>
</dbReference>
<dbReference type="Gene3D" id="1.20.1530.20">
    <property type="match status" value="1"/>
</dbReference>
<feature type="transmembrane region" description="Helical" evidence="5">
    <location>
        <begin position="139"/>
        <end position="159"/>
    </location>
</feature>
<dbReference type="InterPro" id="IPR004710">
    <property type="entry name" value="Bilac:Na_transpt"/>
</dbReference>
<evidence type="ECO:0000313" key="6">
    <source>
        <dbReference type="EMBL" id="UUP16161.1"/>
    </source>
</evidence>
<keyword evidence="7" id="KW-1185">Reference proteome</keyword>
<feature type="transmembrane region" description="Helical" evidence="5">
    <location>
        <begin position="171"/>
        <end position="192"/>
    </location>
</feature>
<feature type="transmembrane region" description="Helical" evidence="5">
    <location>
        <begin position="198"/>
        <end position="220"/>
    </location>
</feature>
<gene>
    <name evidence="6" type="primary">panS</name>
    <name evidence="6" type="ORF">NTH_00604</name>
</gene>
<dbReference type="Proteomes" id="UP001342418">
    <property type="component" value="Chromosome"/>
</dbReference>
<dbReference type="Pfam" id="PF01758">
    <property type="entry name" value="SBF"/>
    <property type="match status" value="1"/>
</dbReference>
<evidence type="ECO:0000256" key="1">
    <source>
        <dbReference type="ARBA" id="ARBA00004141"/>
    </source>
</evidence>
<feature type="transmembrane region" description="Helical" evidence="5">
    <location>
        <begin position="41"/>
        <end position="63"/>
    </location>
</feature>
<sequence>MVEAGLAINLGLPAALFIIMLGLGLSLRLDDFVRILARPRPVIVGLACQAVVLPLICLAMVTASDLPPAVAVGMMLLAASPGGTSSSLFTHLAGGDVALSITLAAINSVLAMATVPIIANGSLLLFYGRTEAVTLDLFQVLQFFLIAIVPAMIGVFIRSRHPGLARRLERPVRLLATLFLLAVVGFALVSHWDVVLEWGPVVGGTALAFNLVSLAVGYYVPLLFGIEQRQAIAIAMAIAIHNAALVITLAVSETMLNNSEMAIPPALYGLIAYGTGALAIWLYNTRLRLAQ</sequence>
<feature type="transmembrane region" description="Helical" evidence="5">
    <location>
        <begin position="97"/>
        <end position="119"/>
    </location>
</feature>
<feature type="transmembrane region" description="Helical" evidence="5">
    <location>
        <begin position="6"/>
        <end position="29"/>
    </location>
</feature>
<feature type="transmembrane region" description="Helical" evidence="5">
    <location>
        <begin position="232"/>
        <end position="251"/>
    </location>
</feature>
<dbReference type="EMBL" id="CP030941">
    <property type="protein sequence ID" value="UUP16161.1"/>
    <property type="molecule type" value="Genomic_DNA"/>
</dbReference>
<keyword evidence="4 5" id="KW-0472">Membrane</keyword>
<feature type="transmembrane region" description="Helical" evidence="5">
    <location>
        <begin position="69"/>
        <end position="90"/>
    </location>
</feature>
<organism evidence="6 7">
    <name type="scientific">Nitratireductor thuwali</name>
    <dbReference type="NCBI Taxonomy" id="2267699"/>
    <lineage>
        <taxon>Bacteria</taxon>
        <taxon>Pseudomonadati</taxon>
        <taxon>Pseudomonadota</taxon>
        <taxon>Alphaproteobacteria</taxon>
        <taxon>Hyphomicrobiales</taxon>
        <taxon>Phyllobacteriaceae</taxon>
        <taxon>Nitratireductor</taxon>
    </lineage>
</organism>
<keyword evidence="2 5" id="KW-0812">Transmembrane</keyword>
<name>A0ABY5MG81_9HYPH</name>
<protein>
    <submittedName>
        <fullName evidence="6">Pantothenates transporter PanS</fullName>
    </submittedName>
</protein>
<dbReference type="InterPro" id="IPR002657">
    <property type="entry name" value="BilAc:Na_symport/Acr3"/>
</dbReference>
<dbReference type="RefSeq" id="WP_338528607.1">
    <property type="nucleotide sequence ID" value="NZ_CP030941.1"/>
</dbReference>
<evidence type="ECO:0000256" key="2">
    <source>
        <dbReference type="ARBA" id="ARBA00022692"/>
    </source>
</evidence>